<feature type="compositionally biased region" description="Basic and acidic residues" evidence="1">
    <location>
        <begin position="14"/>
        <end position="26"/>
    </location>
</feature>
<reference evidence="2" key="1">
    <citation type="submission" date="2021-09" db="EMBL/GenBank/DDBJ databases">
        <title>A high-quality genome of the endoparasitic fungus Hirsutella rhossiliensis with a comparison of Hirsutella genomes reveals transposable elements contributing to genome size variation.</title>
        <authorList>
            <person name="Lin R."/>
            <person name="Jiao Y."/>
            <person name="Sun X."/>
            <person name="Ling J."/>
            <person name="Xie B."/>
            <person name="Cheng X."/>
        </authorList>
    </citation>
    <scope>NUCLEOTIDE SEQUENCE</scope>
    <source>
        <strain evidence="2">HR02</strain>
    </source>
</reference>
<proteinExistence type="predicted"/>
<dbReference type="AlphaFoldDB" id="A0A9P8SMN3"/>
<dbReference type="Proteomes" id="UP000824596">
    <property type="component" value="Unassembled WGS sequence"/>
</dbReference>
<comment type="caution">
    <text evidence="2">The sequence shown here is derived from an EMBL/GenBank/DDBJ whole genome shotgun (WGS) entry which is preliminary data.</text>
</comment>
<accession>A0A9P8SMN3</accession>
<evidence type="ECO:0000256" key="1">
    <source>
        <dbReference type="SAM" id="MobiDB-lite"/>
    </source>
</evidence>
<dbReference type="GeneID" id="68350549"/>
<feature type="region of interest" description="Disordered" evidence="1">
    <location>
        <begin position="1"/>
        <end position="75"/>
    </location>
</feature>
<protein>
    <submittedName>
        <fullName evidence="2">Uncharacterized protein</fullName>
    </submittedName>
</protein>
<evidence type="ECO:0000313" key="2">
    <source>
        <dbReference type="EMBL" id="KAH0968778.1"/>
    </source>
</evidence>
<dbReference type="EMBL" id="JAIZPD010000001">
    <property type="protein sequence ID" value="KAH0968778.1"/>
    <property type="molecule type" value="Genomic_DNA"/>
</dbReference>
<keyword evidence="3" id="KW-1185">Reference proteome</keyword>
<evidence type="ECO:0000313" key="3">
    <source>
        <dbReference type="Proteomes" id="UP000824596"/>
    </source>
</evidence>
<feature type="region of interest" description="Disordered" evidence="1">
    <location>
        <begin position="89"/>
        <end position="112"/>
    </location>
</feature>
<gene>
    <name evidence="2" type="ORF">HRG_01420</name>
</gene>
<name>A0A9P8SMN3_9HYPO</name>
<sequence length="132" mass="14434">MFYPQRGAATGQLRSDHQGQKRKGDQIQHFAPQRSQLDQDGFPPIDLPGSASASHDWLGHPPRSTPHTRDHDRSSLDILAALSSVAYGGPIGSSSVSPNRSYHGPADDGAQFSVEMCVDLPRRRPTRLTSYD</sequence>
<dbReference type="RefSeq" id="XP_044726291.1">
    <property type="nucleotide sequence ID" value="XM_044859891.1"/>
</dbReference>
<organism evidence="2 3">
    <name type="scientific">Hirsutella rhossiliensis</name>
    <dbReference type="NCBI Taxonomy" id="111463"/>
    <lineage>
        <taxon>Eukaryota</taxon>
        <taxon>Fungi</taxon>
        <taxon>Dikarya</taxon>
        <taxon>Ascomycota</taxon>
        <taxon>Pezizomycotina</taxon>
        <taxon>Sordariomycetes</taxon>
        <taxon>Hypocreomycetidae</taxon>
        <taxon>Hypocreales</taxon>
        <taxon>Ophiocordycipitaceae</taxon>
        <taxon>Hirsutella</taxon>
    </lineage>
</organism>